<dbReference type="Proteomes" id="UP000831460">
    <property type="component" value="Chromosome"/>
</dbReference>
<evidence type="ECO:0000313" key="1">
    <source>
        <dbReference type="EMBL" id="UOE39752.1"/>
    </source>
</evidence>
<organism evidence="1 2">
    <name type="scientific">Chryseobacterium suipulveris</name>
    <dbReference type="NCBI Taxonomy" id="2929800"/>
    <lineage>
        <taxon>Bacteria</taxon>
        <taxon>Pseudomonadati</taxon>
        <taxon>Bacteroidota</taxon>
        <taxon>Flavobacteriia</taxon>
        <taxon>Flavobacteriales</taxon>
        <taxon>Weeksellaceae</taxon>
        <taxon>Chryseobacterium group</taxon>
        <taxon>Chryseobacterium</taxon>
    </lineage>
</organism>
<name>A0ABY4BNC5_9FLAO</name>
<keyword evidence="2" id="KW-1185">Reference proteome</keyword>
<protein>
    <submittedName>
        <fullName evidence="1">Uncharacterized protein</fullName>
    </submittedName>
</protein>
<accession>A0ABY4BNC5</accession>
<evidence type="ECO:0000313" key="2">
    <source>
        <dbReference type="Proteomes" id="UP000831460"/>
    </source>
</evidence>
<sequence length="201" mass="23436">MWIWEYTDANGKKAQMGIYREPKLNYWLLTPDDAGFRDVDEMTLWFILKPNGEVLQAYQDGEKNNRKKLIKHRLHPNKKIKLPDYWKATGKSKYFGDTYSGFSKIKGLEYIVSYENTDDKSTFYLATTKANLSALSLFNDLNIDAKLPIRFPKDIPGNFITLSENTVFPGGAVQYAFRYISQTEYYIDLSDFKIKYLNISQ</sequence>
<dbReference type="RefSeq" id="WP_243547528.1">
    <property type="nucleotide sequence ID" value="NZ_CP094532.1"/>
</dbReference>
<gene>
    <name evidence="1" type="ORF">MTP09_07405</name>
</gene>
<dbReference type="EMBL" id="CP094532">
    <property type="protein sequence ID" value="UOE39752.1"/>
    <property type="molecule type" value="Genomic_DNA"/>
</dbReference>
<proteinExistence type="predicted"/>
<reference evidence="1 2" key="1">
    <citation type="submission" date="2022-03" db="EMBL/GenBank/DDBJ databases">
        <title>Chryseobacterium sp. isolated from particulate matters in swine house.</title>
        <authorList>
            <person name="Won M."/>
            <person name="Kim S.-J."/>
            <person name="Kwon S.-W."/>
        </authorList>
    </citation>
    <scope>NUCLEOTIDE SEQUENCE [LARGE SCALE GENOMIC DNA]</scope>
    <source>
        <strain evidence="1 2">SC2-2</strain>
    </source>
</reference>